<name>A0ABY7VXA0_9BACT</name>
<dbReference type="RefSeq" id="WP_274153739.1">
    <property type="nucleotide sequence ID" value="NZ_CP117812.1"/>
</dbReference>
<dbReference type="NCBIfam" id="TIGR04294">
    <property type="entry name" value="pre_pil_HX9DG"/>
    <property type="match status" value="1"/>
</dbReference>
<dbReference type="SUPFAM" id="SSF54523">
    <property type="entry name" value="Pili subunits"/>
    <property type="match status" value="1"/>
</dbReference>
<keyword evidence="2" id="KW-0812">Transmembrane</keyword>
<evidence type="ECO:0000313" key="4">
    <source>
        <dbReference type="Proteomes" id="UP001214250"/>
    </source>
</evidence>
<dbReference type="InterPro" id="IPR045584">
    <property type="entry name" value="Pilin-like"/>
</dbReference>
<dbReference type="EMBL" id="CP117812">
    <property type="protein sequence ID" value="WDE98870.1"/>
    <property type="molecule type" value="Genomic_DNA"/>
</dbReference>
<reference evidence="3 4" key="1">
    <citation type="submission" date="2023-02" db="EMBL/GenBank/DDBJ databases">
        <title>Genome sequence of Lentisphaera profundi SAORIC-696.</title>
        <authorList>
            <person name="Kim e."/>
            <person name="Cho J.-C."/>
            <person name="Choi A."/>
            <person name="Kang I."/>
        </authorList>
    </citation>
    <scope>NUCLEOTIDE SEQUENCE [LARGE SCALE GENOMIC DNA]</scope>
    <source>
        <strain evidence="3 4">SAORIC-696</strain>
    </source>
</reference>
<organism evidence="3 4">
    <name type="scientific">Lentisphaera profundi</name>
    <dbReference type="NCBI Taxonomy" id="1658616"/>
    <lineage>
        <taxon>Bacteria</taxon>
        <taxon>Pseudomonadati</taxon>
        <taxon>Lentisphaerota</taxon>
        <taxon>Lentisphaeria</taxon>
        <taxon>Lentisphaerales</taxon>
        <taxon>Lentisphaeraceae</taxon>
        <taxon>Lentisphaera</taxon>
    </lineage>
</organism>
<dbReference type="InterPro" id="IPR000983">
    <property type="entry name" value="Bac_GSPG_pilin"/>
</dbReference>
<dbReference type="Gene3D" id="3.30.700.10">
    <property type="entry name" value="Glycoprotein, Type 4 Pilin"/>
    <property type="match status" value="1"/>
</dbReference>
<dbReference type="InterPro" id="IPR012902">
    <property type="entry name" value="N_methyl_site"/>
</dbReference>
<dbReference type="InterPro" id="IPR027558">
    <property type="entry name" value="Pre_pil_HX9DG_C"/>
</dbReference>
<evidence type="ECO:0000313" key="3">
    <source>
        <dbReference type="EMBL" id="WDE98870.1"/>
    </source>
</evidence>
<feature type="transmembrane region" description="Helical" evidence="2">
    <location>
        <begin position="6"/>
        <end position="27"/>
    </location>
</feature>
<evidence type="ECO:0000256" key="1">
    <source>
        <dbReference type="ARBA" id="ARBA00022481"/>
    </source>
</evidence>
<keyword evidence="4" id="KW-1185">Reference proteome</keyword>
<dbReference type="PRINTS" id="PR00813">
    <property type="entry name" value="BCTERIALGSPG"/>
</dbReference>
<proteinExistence type="predicted"/>
<dbReference type="Proteomes" id="UP001214250">
    <property type="component" value="Chromosome 2"/>
</dbReference>
<dbReference type="NCBIfam" id="TIGR02532">
    <property type="entry name" value="IV_pilin_GFxxxE"/>
    <property type="match status" value="1"/>
</dbReference>
<keyword evidence="2" id="KW-0472">Membrane</keyword>
<accession>A0ABY7VXA0</accession>
<gene>
    <name evidence="3" type="ORF">PQO03_13600</name>
</gene>
<sequence length="230" mass="25054">MKKFTLIELLVVIAIIGILASLMLPALGKAREKSRMAVCKSNMKQIGTMIYMYGDDNDNYFPLTDWANHISWDDSVSAYDGRNMSYAQKSAAAVPNAYNSAIYACPSDELQRSHTRTYTPSEYRLDKSWAPGIAQNLDSLNMGDINSPSNTLMMAEVSDAVNLMGSRGLAAVPAGSYVNYLIPHDGLFGANYLMADGSVKKLTYSATRVRSDGTMPSGGDALDSMWDTGK</sequence>
<evidence type="ECO:0000256" key="2">
    <source>
        <dbReference type="SAM" id="Phobius"/>
    </source>
</evidence>
<keyword evidence="1" id="KW-0488">Methylation</keyword>
<dbReference type="PANTHER" id="PTHR30093">
    <property type="entry name" value="GENERAL SECRETION PATHWAY PROTEIN G"/>
    <property type="match status" value="1"/>
</dbReference>
<protein>
    <submittedName>
        <fullName evidence="3">Prepilin-type N-terminal cleavage/methylation domain-containing protein</fullName>
    </submittedName>
</protein>
<keyword evidence="2" id="KW-1133">Transmembrane helix</keyword>